<dbReference type="AlphaFoldDB" id="A0A6A5US87"/>
<accession>A0A6A5US87</accession>
<name>A0A6A5US87_9PLEO</name>
<evidence type="ECO:0000313" key="1">
    <source>
        <dbReference type="EMBL" id="KAF1968053.1"/>
    </source>
</evidence>
<protein>
    <submittedName>
        <fullName evidence="1">Uncharacterized protein</fullName>
    </submittedName>
</protein>
<proteinExistence type="predicted"/>
<gene>
    <name evidence="1" type="ORF">BU23DRAFT_278798</name>
</gene>
<organism evidence="1 2">
    <name type="scientific">Bimuria novae-zelandiae CBS 107.79</name>
    <dbReference type="NCBI Taxonomy" id="1447943"/>
    <lineage>
        <taxon>Eukaryota</taxon>
        <taxon>Fungi</taxon>
        <taxon>Dikarya</taxon>
        <taxon>Ascomycota</taxon>
        <taxon>Pezizomycotina</taxon>
        <taxon>Dothideomycetes</taxon>
        <taxon>Pleosporomycetidae</taxon>
        <taxon>Pleosporales</taxon>
        <taxon>Massarineae</taxon>
        <taxon>Didymosphaeriaceae</taxon>
        <taxon>Bimuria</taxon>
    </lineage>
</organism>
<keyword evidence="2" id="KW-1185">Reference proteome</keyword>
<evidence type="ECO:0000313" key="2">
    <source>
        <dbReference type="Proteomes" id="UP000800036"/>
    </source>
</evidence>
<dbReference type="EMBL" id="ML976725">
    <property type="protein sequence ID" value="KAF1968053.1"/>
    <property type="molecule type" value="Genomic_DNA"/>
</dbReference>
<sequence length="103" mass="11903">MCIPDAEGKRTPDPEDYPPEVTFTKFMALLYDVGRMTYLKDLIMMDEITRAMLHVITHENLPMWVTFAMAALLDVYVVLEETHERPFSEYQSTAKDVLSDKSP</sequence>
<reference evidence="1" key="1">
    <citation type="journal article" date="2020" name="Stud. Mycol.">
        <title>101 Dothideomycetes genomes: a test case for predicting lifestyles and emergence of pathogens.</title>
        <authorList>
            <person name="Haridas S."/>
            <person name="Albert R."/>
            <person name="Binder M."/>
            <person name="Bloem J."/>
            <person name="Labutti K."/>
            <person name="Salamov A."/>
            <person name="Andreopoulos B."/>
            <person name="Baker S."/>
            <person name="Barry K."/>
            <person name="Bills G."/>
            <person name="Bluhm B."/>
            <person name="Cannon C."/>
            <person name="Castanera R."/>
            <person name="Culley D."/>
            <person name="Daum C."/>
            <person name="Ezra D."/>
            <person name="Gonzalez J."/>
            <person name="Henrissat B."/>
            <person name="Kuo A."/>
            <person name="Liang C."/>
            <person name="Lipzen A."/>
            <person name="Lutzoni F."/>
            <person name="Magnuson J."/>
            <person name="Mondo S."/>
            <person name="Nolan M."/>
            <person name="Ohm R."/>
            <person name="Pangilinan J."/>
            <person name="Park H.-J."/>
            <person name="Ramirez L."/>
            <person name="Alfaro M."/>
            <person name="Sun H."/>
            <person name="Tritt A."/>
            <person name="Yoshinaga Y."/>
            <person name="Zwiers L.-H."/>
            <person name="Turgeon B."/>
            <person name="Goodwin S."/>
            <person name="Spatafora J."/>
            <person name="Crous P."/>
            <person name="Grigoriev I."/>
        </authorList>
    </citation>
    <scope>NUCLEOTIDE SEQUENCE</scope>
    <source>
        <strain evidence="1">CBS 107.79</strain>
    </source>
</reference>
<dbReference type="Proteomes" id="UP000800036">
    <property type="component" value="Unassembled WGS sequence"/>
</dbReference>